<feature type="transmembrane region" description="Helical" evidence="1">
    <location>
        <begin position="188"/>
        <end position="209"/>
    </location>
</feature>
<evidence type="ECO:0000256" key="1">
    <source>
        <dbReference type="SAM" id="Phobius"/>
    </source>
</evidence>
<reference evidence="2" key="1">
    <citation type="submission" date="2023-02" db="EMBL/GenBank/DDBJ databases">
        <title>Actinokineospora globicatena NBRC 15670.</title>
        <authorList>
            <person name="Ichikawa N."/>
            <person name="Sato H."/>
            <person name="Tonouchi N."/>
        </authorList>
    </citation>
    <scope>NUCLEOTIDE SEQUENCE</scope>
    <source>
        <strain evidence="2">NBRC 15670</strain>
    </source>
</reference>
<comment type="caution">
    <text evidence="2">The sequence shown here is derived from an EMBL/GenBank/DDBJ whole genome shotgun (WGS) entry which is preliminary data.</text>
</comment>
<feature type="transmembrane region" description="Helical" evidence="1">
    <location>
        <begin position="215"/>
        <end position="237"/>
    </location>
</feature>
<accession>A0A9W6VAL0</accession>
<feature type="transmembrane region" description="Helical" evidence="1">
    <location>
        <begin position="14"/>
        <end position="31"/>
    </location>
</feature>
<dbReference type="PANTHER" id="PTHR35791">
    <property type="entry name" value="UPF0754 MEMBRANE PROTEIN YHEB"/>
    <property type="match status" value="1"/>
</dbReference>
<evidence type="ECO:0008006" key="4">
    <source>
        <dbReference type="Google" id="ProtNLM"/>
    </source>
</evidence>
<sequence length="409" mass="46215">MDWAAIGADLREHWLVYLSMPVVAAVIGYVTKRAAIEMMFRPLEFVGVWRLGWQGVIPRNAERMATVAMELMTTNLIAPREVFGRLDPKRVADELRGPIERAVDEIARDVLAEYQPNLWELLPRQAQDRVLGRIRREAPAVVERLMREVAQDIEALLDVKAMAVRALVRDKAVLNRLIRGTAAPEMRFIARSGIWFGLVIGVVQLVTWALTKNPWVLPVFGGITGWLTDWLALKMIFFPRLPRRFLGLVIWQGMFQRRRMAVARDYGELIAGEILTVANVLEAVLTGPGADRLHRMVEREVRRSIDEQASLAKPLVVAAVGSRRYQEMKAAAARRAIEHVPETVRHIEGYATGALDIRATIVRQIQGLTPVQYEGLLRPAFRQDEWKLITVGAVIGFLVGELQLLVLLH</sequence>
<dbReference type="EMBL" id="BSSD01000005">
    <property type="protein sequence ID" value="GLW93094.1"/>
    <property type="molecule type" value="Genomic_DNA"/>
</dbReference>
<dbReference type="Proteomes" id="UP001165042">
    <property type="component" value="Unassembled WGS sequence"/>
</dbReference>
<keyword evidence="1" id="KW-0472">Membrane</keyword>
<evidence type="ECO:0000313" key="3">
    <source>
        <dbReference type="Proteomes" id="UP001165042"/>
    </source>
</evidence>
<feature type="transmembrane region" description="Helical" evidence="1">
    <location>
        <begin position="388"/>
        <end position="408"/>
    </location>
</feature>
<dbReference type="AlphaFoldDB" id="A0A9W6VAL0"/>
<dbReference type="PANTHER" id="PTHR35791:SF1">
    <property type="entry name" value="UPF0754 MEMBRANE PROTEIN YHEB"/>
    <property type="match status" value="1"/>
</dbReference>
<dbReference type="RefSeq" id="WP_285611468.1">
    <property type="nucleotide sequence ID" value="NZ_BSSD01000005.1"/>
</dbReference>
<name>A0A9W6VAL0_9PSEU</name>
<proteinExistence type="predicted"/>
<keyword evidence="1" id="KW-0812">Transmembrane</keyword>
<keyword evidence="1" id="KW-1133">Transmembrane helix</keyword>
<organism evidence="2 3">
    <name type="scientific">Actinokineospora globicatena</name>
    <dbReference type="NCBI Taxonomy" id="103729"/>
    <lineage>
        <taxon>Bacteria</taxon>
        <taxon>Bacillati</taxon>
        <taxon>Actinomycetota</taxon>
        <taxon>Actinomycetes</taxon>
        <taxon>Pseudonocardiales</taxon>
        <taxon>Pseudonocardiaceae</taxon>
        <taxon>Actinokineospora</taxon>
    </lineage>
</organism>
<gene>
    <name evidence="2" type="ORF">Aglo03_39100</name>
</gene>
<protein>
    <recommendedName>
        <fullName evidence="4">DUF445 domain-containing protein</fullName>
    </recommendedName>
</protein>
<evidence type="ECO:0000313" key="2">
    <source>
        <dbReference type="EMBL" id="GLW93094.1"/>
    </source>
</evidence>
<keyword evidence="3" id="KW-1185">Reference proteome</keyword>